<reference evidence="7 8" key="1">
    <citation type="submission" date="2020-02" db="EMBL/GenBank/DDBJ databases">
        <title>Genome analysis of Thermosulfuriphilus ammonigenes ST65T, an anaerobic thermophilic chemolithoautotrophic bacterium isolated from a deep-sea hydrothermal vent.</title>
        <authorList>
            <person name="Slobodkina G."/>
            <person name="Allioux M."/>
            <person name="Merkel A."/>
            <person name="Alain K."/>
            <person name="Jebbar M."/>
            <person name="Slobodkin A."/>
        </authorList>
    </citation>
    <scope>NUCLEOTIDE SEQUENCE [LARGE SCALE GENOMIC DNA]</scope>
    <source>
        <strain evidence="7 8">ST65</strain>
    </source>
</reference>
<evidence type="ECO:0000256" key="2">
    <source>
        <dbReference type="ARBA" id="ARBA00022692"/>
    </source>
</evidence>
<dbReference type="GO" id="GO:0017004">
    <property type="term" value="P:cytochrome complex assembly"/>
    <property type="evidence" value="ECO:0007669"/>
    <property type="project" value="UniProtKB-KW"/>
</dbReference>
<evidence type="ECO:0000256" key="3">
    <source>
        <dbReference type="ARBA" id="ARBA00022748"/>
    </source>
</evidence>
<keyword evidence="2" id="KW-0812">Transmembrane</keyword>
<organism evidence="7 8">
    <name type="scientific">Thermosulfuriphilus ammonigenes</name>
    <dbReference type="NCBI Taxonomy" id="1936021"/>
    <lineage>
        <taxon>Bacteria</taxon>
        <taxon>Pseudomonadati</taxon>
        <taxon>Thermodesulfobacteriota</taxon>
        <taxon>Thermodesulfobacteria</taxon>
        <taxon>Thermodesulfobacteriales</taxon>
        <taxon>Thermodesulfobacteriaceae</taxon>
        <taxon>Thermosulfuriphilus</taxon>
    </lineage>
</organism>
<proteinExistence type="predicted"/>
<keyword evidence="3" id="KW-0201">Cytochrome c-type biogenesis</keyword>
<keyword evidence="8" id="KW-1185">Reference proteome</keyword>
<dbReference type="Pfam" id="PF05140">
    <property type="entry name" value="ResB"/>
    <property type="match status" value="2"/>
</dbReference>
<name>A0A6G7PXG4_9BACT</name>
<dbReference type="InterPro" id="IPR007816">
    <property type="entry name" value="ResB-like_domain"/>
</dbReference>
<dbReference type="Proteomes" id="UP000502179">
    <property type="component" value="Chromosome"/>
</dbReference>
<evidence type="ECO:0000256" key="5">
    <source>
        <dbReference type="ARBA" id="ARBA00023136"/>
    </source>
</evidence>
<accession>A0A6G7PXG4</accession>
<dbReference type="GO" id="GO:0016020">
    <property type="term" value="C:membrane"/>
    <property type="evidence" value="ECO:0007669"/>
    <property type="project" value="UniProtKB-SubCell"/>
</dbReference>
<feature type="domain" description="ResB-like" evidence="6">
    <location>
        <begin position="348"/>
        <end position="428"/>
    </location>
</feature>
<evidence type="ECO:0000256" key="1">
    <source>
        <dbReference type="ARBA" id="ARBA00004141"/>
    </source>
</evidence>
<evidence type="ECO:0000259" key="6">
    <source>
        <dbReference type="Pfam" id="PF05140"/>
    </source>
</evidence>
<keyword evidence="4" id="KW-1133">Transmembrane helix</keyword>
<dbReference type="AlphaFoldDB" id="A0A6G7PXG4"/>
<feature type="domain" description="ResB-like" evidence="6">
    <location>
        <begin position="15"/>
        <end position="290"/>
    </location>
</feature>
<gene>
    <name evidence="7" type="ORF">G4V39_08335</name>
</gene>
<comment type="subcellular location">
    <subcellularLocation>
        <location evidence="1">Membrane</location>
        <topology evidence="1">Multi-pass membrane protein</topology>
    </subcellularLocation>
</comment>
<keyword evidence="5" id="KW-0472">Membrane</keyword>
<sequence length="444" mass="50196">MKKNQNPLWRTFASVRLAIFLLITLAATSIIGTIIPQGQKPGFYIHEYGPGLGKLILFLHLHDAYHSWWFLSLLGLFCINLIICSLDRLPYTLELVKRSGILPPDRLLKQPFSQQIRLKSEEALARAEALVREALGPKAIVAEVEEGKLFYLERGRWTRFGVYFVHFSILIIVVGALIGGIFGFQAYVNLLEGETSGVVYSRSDGKPIPLGFEVRCDNFDVSFYANGAPKEFRSDLTILNGGKEILKKSIRVNDPLTFRGITFYQASYQAVPELVVRVKWGKEEKTFNLSSMGQAKWPEKKLHLGVMRFLPDVHGRPAAQVWIMLEGMNPMAFWLIQGMENPIKTPKGEIKFLLVSAKTKYMTGLQVKKDPGVWVVWIGCILMILGIFTVFFFSHQKVWVYLGKREGKPVIIVAGTANKNRPGLERRLEGLVGQLEEKVQKEGK</sequence>
<dbReference type="InterPro" id="IPR023494">
    <property type="entry name" value="Cyt_c_bgen_Ccs1/CcsB/ResB"/>
</dbReference>
<dbReference type="RefSeq" id="WP_166032495.1">
    <property type="nucleotide sequence ID" value="NZ_CP048877.1"/>
</dbReference>
<dbReference type="PANTHER" id="PTHR31566:SF0">
    <property type="entry name" value="CYTOCHROME C BIOGENESIS PROTEIN CCS1, CHLOROPLASTIC"/>
    <property type="match status" value="1"/>
</dbReference>
<protein>
    <submittedName>
        <fullName evidence="7">Cytochrome c biogenesis protein ResB</fullName>
    </submittedName>
</protein>
<evidence type="ECO:0000313" key="7">
    <source>
        <dbReference type="EMBL" id="QIJ72277.1"/>
    </source>
</evidence>
<evidence type="ECO:0000256" key="4">
    <source>
        <dbReference type="ARBA" id="ARBA00022989"/>
    </source>
</evidence>
<evidence type="ECO:0000313" key="8">
    <source>
        <dbReference type="Proteomes" id="UP000502179"/>
    </source>
</evidence>
<dbReference type="PANTHER" id="PTHR31566">
    <property type="entry name" value="CYTOCHROME C BIOGENESIS PROTEIN CCS1, CHLOROPLASTIC"/>
    <property type="match status" value="1"/>
</dbReference>
<dbReference type="EMBL" id="CP048877">
    <property type="protein sequence ID" value="QIJ72277.1"/>
    <property type="molecule type" value="Genomic_DNA"/>
</dbReference>
<dbReference type="KEGG" id="tav:G4V39_08335"/>